<feature type="region of interest" description="Disordered" evidence="5">
    <location>
        <begin position="217"/>
        <end position="282"/>
    </location>
</feature>
<feature type="compositionally biased region" description="Polar residues" evidence="5">
    <location>
        <begin position="273"/>
        <end position="282"/>
    </location>
</feature>
<comment type="caution">
    <text evidence="7">The sequence shown here is derived from an EMBL/GenBank/DDBJ whole genome shotgun (WGS) entry which is preliminary data.</text>
</comment>
<evidence type="ECO:0000256" key="5">
    <source>
        <dbReference type="SAM" id="MobiDB-lite"/>
    </source>
</evidence>
<dbReference type="EMBL" id="JADBJN010000002">
    <property type="protein sequence ID" value="KAG5675572.1"/>
    <property type="molecule type" value="Genomic_DNA"/>
</dbReference>
<dbReference type="Pfam" id="PF00010">
    <property type="entry name" value="HLH"/>
    <property type="match status" value="1"/>
</dbReference>
<dbReference type="SMART" id="SM00353">
    <property type="entry name" value="HLH"/>
    <property type="match status" value="1"/>
</dbReference>
<dbReference type="InterPro" id="IPR036638">
    <property type="entry name" value="HLH_DNA-bd_sf"/>
</dbReference>
<dbReference type="GO" id="GO:0005634">
    <property type="term" value="C:nucleus"/>
    <property type="evidence" value="ECO:0007669"/>
    <property type="project" value="UniProtKB-SubCell"/>
</dbReference>
<dbReference type="InterPro" id="IPR050370">
    <property type="entry name" value="HES_HEY"/>
</dbReference>
<dbReference type="PANTHER" id="PTHR10985">
    <property type="entry name" value="BASIC HELIX-LOOP-HELIX TRANSCRIPTION FACTOR, HES-RELATED"/>
    <property type="match status" value="1"/>
</dbReference>
<keyword evidence="3" id="KW-0804">Transcription</keyword>
<keyword evidence="8" id="KW-1185">Reference proteome</keyword>
<sequence>MTKIPKSNSMDNNNQCDNMEIPTLNSRKNNYKIQKPILEKRRRDRINGSLDELKNLLLAIKQRDPLRYARLEKADILEMVVKYLKDLKKRRQAMIAAMEPMLFRSFKMGYLDCTRTTIDFINEIETPAERKQQIIDHISKECMKTLQNQCPMTNFTQHHEIMFANVNPPEHFITFPPLLTTSPSEMEWPSLEEKLGFSPIGKTKFMLPDLPSSSSTSSLLKIAEQRKSSSQSLESPSTSGISEMPHEPSIFMNDTSDDDDDENEKLIIDDHNNNQTAWRPWL</sequence>
<dbReference type="SUPFAM" id="SSF47459">
    <property type="entry name" value="HLH, helix-loop-helix DNA-binding domain"/>
    <property type="match status" value="1"/>
</dbReference>
<feature type="region of interest" description="Disordered" evidence="5">
    <location>
        <begin position="1"/>
        <end position="25"/>
    </location>
</feature>
<comment type="subcellular location">
    <subcellularLocation>
        <location evidence="1">Nucleus</location>
    </subcellularLocation>
</comment>
<evidence type="ECO:0000256" key="2">
    <source>
        <dbReference type="ARBA" id="ARBA00023015"/>
    </source>
</evidence>
<protein>
    <recommendedName>
        <fullName evidence="6">BHLH domain-containing protein</fullName>
    </recommendedName>
</protein>
<organism evidence="7 8">
    <name type="scientific">Polypedilum vanderplanki</name>
    <name type="common">Sleeping chironomid midge</name>
    <dbReference type="NCBI Taxonomy" id="319348"/>
    <lineage>
        <taxon>Eukaryota</taxon>
        <taxon>Metazoa</taxon>
        <taxon>Ecdysozoa</taxon>
        <taxon>Arthropoda</taxon>
        <taxon>Hexapoda</taxon>
        <taxon>Insecta</taxon>
        <taxon>Pterygota</taxon>
        <taxon>Neoptera</taxon>
        <taxon>Endopterygota</taxon>
        <taxon>Diptera</taxon>
        <taxon>Nematocera</taxon>
        <taxon>Chironomoidea</taxon>
        <taxon>Chironomidae</taxon>
        <taxon>Chironominae</taxon>
        <taxon>Polypedilum</taxon>
        <taxon>Polypedilum</taxon>
    </lineage>
</organism>
<feature type="compositionally biased region" description="Low complexity" evidence="5">
    <location>
        <begin position="228"/>
        <end position="239"/>
    </location>
</feature>
<dbReference type="GO" id="GO:0046983">
    <property type="term" value="F:protein dimerization activity"/>
    <property type="evidence" value="ECO:0007669"/>
    <property type="project" value="InterPro"/>
</dbReference>
<evidence type="ECO:0000256" key="1">
    <source>
        <dbReference type="ARBA" id="ARBA00004123"/>
    </source>
</evidence>
<accession>A0A9J6C094</accession>
<dbReference type="CDD" id="cd11410">
    <property type="entry name" value="bHLH_O_HES"/>
    <property type="match status" value="1"/>
</dbReference>
<keyword evidence="2" id="KW-0805">Transcription regulation</keyword>
<dbReference type="AlphaFoldDB" id="A0A9J6C094"/>
<feature type="domain" description="BHLH" evidence="6">
    <location>
        <begin position="30"/>
        <end position="87"/>
    </location>
</feature>
<evidence type="ECO:0000256" key="4">
    <source>
        <dbReference type="ARBA" id="ARBA00023242"/>
    </source>
</evidence>
<evidence type="ECO:0000256" key="3">
    <source>
        <dbReference type="ARBA" id="ARBA00023163"/>
    </source>
</evidence>
<dbReference type="Proteomes" id="UP001107558">
    <property type="component" value="Chromosome 2"/>
</dbReference>
<dbReference type="PROSITE" id="PS50888">
    <property type="entry name" value="BHLH"/>
    <property type="match status" value="1"/>
</dbReference>
<keyword evidence="4" id="KW-0539">Nucleus</keyword>
<evidence type="ECO:0000259" key="6">
    <source>
        <dbReference type="PROSITE" id="PS50888"/>
    </source>
</evidence>
<dbReference type="InterPro" id="IPR011598">
    <property type="entry name" value="bHLH_dom"/>
</dbReference>
<dbReference type="Gene3D" id="4.10.280.10">
    <property type="entry name" value="Helix-loop-helix DNA-binding domain"/>
    <property type="match status" value="1"/>
</dbReference>
<evidence type="ECO:0000313" key="8">
    <source>
        <dbReference type="Proteomes" id="UP001107558"/>
    </source>
</evidence>
<reference evidence="7" key="1">
    <citation type="submission" date="2021-03" db="EMBL/GenBank/DDBJ databases">
        <title>Chromosome level genome of the anhydrobiotic midge Polypedilum vanderplanki.</title>
        <authorList>
            <person name="Yoshida Y."/>
            <person name="Kikawada T."/>
            <person name="Gusev O."/>
        </authorList>
    </citation>
    <scope>NUCLEOTIDE SEQUENCE</scope>
    <source>
        <strain evidence="7">NIAS01</strain>
        <tissue evidence="7">Whole body or cell culture</tissue>
    </source>
</reference>
<name>A0A9J6C094_POLVA</name>
<proteinExistence type="predicted"/>
<gene>
    <name evidence="7" type="ORF">PVAND_005466</name>
</gene>
<evidence type="ECO:0000313" key="7">
    <source>
        <dbReference type="EMBL" id="KAG5675572.1"/>
    </source>
</evidence>
<dbReference type="OrthoDB" id="6085656at2759"/>